<dbReference type="PANTHER" id="PTHR46268:SF25">
    <property type="entry name" value="USPA DOMAIN PROTEIN"/>
    <property type="match status" value="1"/>
</dbReference>
<dbReference type="Pfam" id="PF00582">
    <property type="entry name" value="Usp"/>
    <property type="match status" value="1"/>
</dbReference>
<evidence type="ECO:0000313" key="3">
    <source>
        <dbReference type="EMBL" id="ALU11817.1"/>
    </source>
</evidence>
<dbReference type="AlphaFoldDB" id="A0A0U3F858"/>
<dbReference type="GeneID" id="30680388"/>
<dbReference type="KEGG" id="iis:EYM_05015"/>
<dbReference type="CDD" id="cd00293">
    <property type="entry name" value="USP-like"/>
    <property type="match status" value="1"/>
</dbReference>
<proteinExistence type="inferred from homology"/>
<comment type="similarity">
    <text evidence="1">Belongs to the universal stress protein A family.</text>
</comment>
<dbReference type="RefSeq" id="WP_075049930.1">
    <property type="nucleotide sequence ID" value="NZ_CP006867.1"/>
</dbReference>
<gene>
    <name evidence="3" type="ORF">EYM_05015</name>
</gene>
<dbReference type="OrthoDB" id="105697at2157"/>
<dbReference type="InterPro" id="IPR014729">
    <property type="entry name" value="Rossmann-like_a/b/a_fold"/>
</dbReference>
<accession>A0A0U3F858</accession>
<dbReference type="Proteomes" id="UP000060778">
    <property type="component" value="Chromosome"/>
</dbReference>
<keyword evidence="4" id="KW-1185">Reference proteome</keyword>
<organism evidence="3 4">
    <name type="scientific">Ignicoccus islandicus DSM 13165</name>
    <dbReference type="NCBI Taxonomy" id="940295"/>
    <lineage>
        <taxon>Archaea</taxon>
        <taxon>Thermoproteota</taxon>
        <taxon>Thermoprotei</taxon>
        <taxon>Desulfurococcales</taxon>
        <taxon>Desulfurococcaceae</taxon>
        <taxon>Ignicoccus</taxon>
    </lineage>
</organism>
<dbReference type="PRINTS" id="PR01438">
    <property type="entry name" value="UNVRSLSTRESS"/>
</dbReference>
<dbReference type="SUPFAM" id="SSF52402">
    <property type="entry name" value="Adenine nucleotide alpha hydrolases-like"/>
    <property type="match status" value="1"/>
</dbReference>
<dbReference type="Gene3D" id="3.40.50.620">
    <property type="entry name" value="HUPs"/>
    <property type="match status" value="1"/>
</dbReference>
<feature type="domain" description="UspA" evidence="2">
    <location>
        <begin position="1"/>
        <end position="138"/>
    </location>
</feature>
<dbReference type="EMBL" id="CP006867">
    <property type="protein sequence ID" value="ALU11817.1"/>
    <property type="molecule type" value="Genomic_DNA"/>
</dbReference>
<protein>
    <submittedName>
        <fullName evidence="3">Universal stress protein</fullName>
    </submittedName>
</protein>
<dbReference type="STRING" id="940295.EYM_05015"/>
<dbReference type="PANTHER" id="PTHR46268">
    <property type="entry name" value="STRESS RESPONSE PROTEIN NHAX"/>
    <property type="match status" value="1"/>
</dbReference>
<evidence type="ECO:0000313" key="4">
    <source>
        <dbReference type="Proteomes" id="UP000060778"/>
    </source>
</evidence>
<dbReference type="InterPro" id="IPR006016">
    <property type="entry name" value="UspA"/>
</dbReference>
<dbReference type="InterPro" id="IPR006015">
    <property type="entry name" value="Universal_stress_UspA"/>
</dbReference>
<name>A0A0U3F858_9CREN</name>
<evidence type="ECO:0000256" key="1">
    <source>
        <dbReference type="ARBA" id="ARBA00008791"/>
    </source>
</evidence>
<sequence>MFKKILVGHDSSEVSQKAFETAIDLAKKYGSEVIVIHVIDTRSIPDIPHKDVILGPLKDRAIKLEKLVNETFEKEGIKGKFVVREGSPVDEITKMAEEENVDLVVVGSRGLGNVSGYLLGSVSTKLVITCKKNILVVKPQVAAASKL</sequence>
<evidence type="ECO:0000259" key="2">
    <source>
        <dbReference type="Pfam" id="PF00582"/>
    </source>
</evidence>
<reference evidence="3 4" key="1">
    <citation type="submission" date="2013-11" db="EMBL/GenBank/DDBJ databases">
        <title>Comparative genomics of Ignicoccus.</title>
        <authorList>
            <person name="Podar M."/>
        </authorList>
    </citation>
    <scope>NUCLEOTIDE SEQUENCE [LARGE SCALE GENOMIC DNA]</scope>
    <source>
        <strain evidence="3 4">DSM 13165</strain>
    </source>
</reference>